<accession>A0A2H6KGM7</accession>
<name>A0A2H6KGM7_9APIC</name>
<dbReference type="VEuPathDB" id="PiroplasmaDB:BOVATA_036200"/>
<dbReference type="EMBL" id="BDSA01000004">
    <property type="protein sequence ID" value="GBE62127.1"/>
    <property type="molecule type" value="Genomic_DNA"/>
</dbReference>
<keyword evidence="2" id="KW-1185">Reference proteome</keyword>
<evidence type="ECO:0000313" key="2">
    <source>
        <dbReference type="Proteomes" id="UP000236319"/>
    </source>
</evidence>
<dbReference type="RefSeq" id="XP_028868370.1">
    <property type="nucleotide sequence ID" value="XM_029012537.1"/>
</dbReference>
<organism evidence="1 2">
    <name type="scientific">Babesia ovata</name>
    <dbReference type="NCBI Taxonomy" id="189622"/>
    <lineage>
        <taxon>Eukaryota</taxon>
        <taxon>Sar</taxon>
        <taxon>Alveolata</taxon>
        <taxon>Apicomplexa</taxon>
        <taxon>Aconoidasida</taxon>
        <taxon>Piroplasmida</taxon>
        <taxon>Babesiidae</taxon>
        <taxon>Babesia</taxon>
    </lineage>
</organism>
<gene>
    <name evidence="1" type="ORF">BOVATA_036200</name>
</gene>
<sequence>MLRFAEVDAACAEALGNAYKAKRCPPNGGSKRRGVSLSSLKRAAADEDITHSLQSTPRNGVCTVSTGEKAVELAQVYASTLPGSQPRIGFSDQQSHSSPSMPFEAFASRSSGFNMEISSDDVQAKPNPENLVCRPKHSATPTGVAGVLGRLDVLLSDTVVNEDGTFSARWLPSANELLRICEDIFQKSGESSTDSPRMRTIEAEIKGAASLLQFIKDVKGNECELLMKKYSSMAHRLSECIKKLAAQELPSKTGADYSSDFPNQLRSVPNAATEENEGFRTTGSGMAGSNEFNKPYMGLPCNVMVSNPYTYTQPCLNTPSMLGIRPSPYGNVLPIPTAVMPQCPPYLCGPAPTLMQDGAPVQAVMRHPQCSPMHNMIPRYAPLYGCSYEEKYYTPTLMNTHVPDKVLVAGPWNAQPGEMASQLNYPNGCNPIIDSLGGMPRIQ</sequence>
<dbReference type="Proteomes" id="UP000236319">
    <property type="component" value="Unassembled WGS sequence"/>
</dbReference>
<reference evidence="1 2" key="1">
    <citation type="journal article" date="2017" name="BMC Genomics">
        <title>Whole-genome assembly of Babesia ovata and comparative genomics between closely related pathogens.</title>
        <authorList>
            <person name="Yamagishi J."/>
            <person name="Asada M."/>
            <person name="Hakimi H."/>
            <person name="Tanaka T.Q."/>
            <person name="Sugimoto C."/>
            <person name="Kawazu S."/>
        </authorList>
    </citation>
    <scope>NUCLEOTIDE SEQUENCE [LARGE SCALE GENOMIC DNA]</scope>
    <source>
        <strain evidence="1 2">Miyake</strain>
    </source>
</reference>
<proteinExistence type="predicted"/>
<comment type="caution">
    <text evidence="1">The sequence shown here is derived from an EMBL/GenBank/DDBJ whole genome shotgun (WGS) entry which is preliminary data.</text>
</comment>
<dbReference type="AlphaFoldDB" id="A0A2H6KGM7"/>
<dbReference type="GeneID" id="39875897"/>
<evidence type="ECO:0000313" key="1">
    <source>
        <dbReference type="EMBL" id="GBE62127.1"/>
    </source>
</evidence>
<dbReference type="OrthoDB" id="10427525at2759"/>
<protein>
    <submittedName>
        <fullName evidence="1">UDP-N-acetylenolpyruvoylglucosamine reductase, putative</fullName>
    </submittedName>
</protein>